<feature type="domain" description="Chromo" evidence="2">
    <location>
        <begin position="455"/>
        <end position="518"/>
    </location>
</feature>
<dbReference type="Pfam" id="PF00385">
    <property type="entry name" value="Chromo"/>
    <property type="match status" value="1"/>
</dbReference>
<sequence>MSAVDRLFLFMEGLKPWACTELNRRRVNNLNEDIIAAKSLSDYNSEPQRPPQRGNPSRDEQTDTQDYEEEDAVGAFPQWCNAVTTQVGNPEKSLTGEEPKDMPPKKNGDVPGKGLMYVDIKVNGKAIRAMVDTGATHNYISSTEVERLGLTLEKGCGRVKAIKSATQLVAGIARSVLIKIGPYRGRTNFSVVIMDDFKLILGLEFLRDTRTTVMPCTNSLAMLGNKPCVIPTISPRAGERSISAPNNTIVSHFLSQSKLTSKQARWQELLAEFNFILEYRAGSTNSVADALSRRAELDQVALMAMNAIVRVDSRVAINIRKKIKKALTRDPVAQQLLKLIESGKSAFEIVNGQQPLLPHTVNVPNAGKSPKAISFSKEWRHNIDLAHSYLEKAARRMKKHADKNSRSQEFNVGEKVMFYPVFHVSMLKPFYKDTADPSRGQIKRQGLKPKAAGKRVAEAILNDRVIIASRKCHQEYLVKWQGHMDEENTWERAVDLSAYADKIEAYHMQKLTRASTALVGENVTGCPLHPPSTVPPRPSSSAPPHPSNRRPCTLTSSSSLAPMRPSSTAPARPIAVPAHAKSQP</sequence>
<dbReference type="Gene3D" id="2.40.70.10">
    <property type="entry name" value="Acid Proteases"/>
    <property type="match status" value="1"/>
</dbReference>
<comment type="caution">
    <text evidence="3">The sequence shown here is derived from an EMBL/GenBank/DDBJ whole genome shotgun (WGS) entry which is preliminary data.</text>
</comment>
<dbReference type="SUPFAM" id="SSF54160">
    <property type="entry name" value="Chromo domain-like"/>
    <property type="match status" value="1"/>
</dbReference>
<dbReference type="InterPro" id="IPR021109">
    <property type="entry name" value="Peptidase_aspartic_dom_sf"/>
</dbReference>
<dbReference type="GO" id="GO:0006508">
    <property type="term" value="P:proteolysis"/>
    <property type="evidence" value="ECO:0007669"/>
    <property type="project" value="InterPro"/>
</dbReference>
<dbReference type="InterPro" id="IPR000953">
    <property type="entry name" value="Chromo/chromo_shadow_dom"/>
</dbReference>
<protein>
    <recommendedName>
        <fullName evidence="2">Chromo domain-containing protein</fullName>
    </recommendedName>
</protein>
<dbReference type="EMBL" id="JAVXUP010002200">
    <property type="protein sequence ID" value="KAK3004837.1"/>
    <property type="molecule type" value="Genomic_DNA"/>
</dbReference>
<evidence type="ECO:0000313" key="3">
    <source>
        <dbReference type="EMBL" id="KAK3004837.1"/>
    </source>
</evidence>
<dbReference type="Pfam" id="PF13975">
    <property type="entry name" value="gag-asp_proteas"/>
    <property type="match status" value="1"/>
</dbReference>
<dbReference type="CDD" id="cd00024">
    <property type="entry name" value="CD_CSD"/>
    <property type="match status" value="1"/>
</dbReference>
<dbReference type="Gene3D" id="2.40.50.40">
    <property type="match status" value="1"/>
</dbReference>
<dbReference type="InterPro" id="IPR001969">
    <property type="entry name" value="Aspartic_peptidase_AS"/>
</dbReference>
<dbReference type="PANTHER" id="PTHR12917:SF18">
    <property type="entry name" value="DNA DAMAGE-INDUCIBLE PROTEIN 1-LIKE"/>
    <property type="match status" value="1"/>
</dbReference>
<dbReference type="InterPro" id="IPR034122">
    <property type="entry name" value="Retropepsin-like_bacterial"/>
</dbReference>
<dbReference type="SMART" id="SM00298">
    <property type="entry name" value="CHROMO"/>
    <property type="match status" value="1"/>
</dbReference>
<dbReference type="PROSITE" id="PS50013">
    <property type="entry name" value="CHROMO_2"/>
    <property type="match status" value="1"/>
</dbReference>
<proteinExistence type="predicted"/>
<dbReference type="Proteomes" id="UP001188597">
    <property type="component" value="Unassembled WGS sequence"/>
</dbReference>
<dbReference type="InterPro" id="IPR016197">
    <property type="entry name" value="Chromo-like_dom_sf"/>
</dbReference>
<gene>
    <name evidence="3" type="ORF">RJ639_020053</name>
</gene>
<feature type="region of interest" description="Disordered" evidence="1">
    <location>
        <begin position="38"/>
        <end position="68"/>
    </location>
</feature>
<accession>A0AA88VA82</accession>
<feature type="compositionally biased region" description="Pro residues" evidence="1">
    <location>
        <begin position="528"/>
        <end position="546"/>
    </location>
</feature>
<dbReference type="PROSITE" id="PS00141">
    <property type="entry name" value="ASP_PROTEASE"/>
    <property type="match status" value="1"/>
</dbReference>
<evidence type="ECO:0000313" key="4">
    <source>
        <dbReference type="Proteomes" id="UP001188597"/>
    </source>
</evidence>
<dbReference type="SUPFAM" id="SSF50630">
    <property type="entry name" value="Acid proteases"/>
    <property type="match status" value="1"/>
</dbReference>
<feature type="compositionally biased region" description="Basic and acidic residues" evidence="1">
    <location>
        <begin position="94"/>
        <end position="108"/>
    </location>
</feature>
<organism evidence="3 4">
    <name type="scientific">Escallonia herrerae</name>
    <dbReference type="NCBI Taxonomy" id="1293975"/>
    <lineage>
        <taxon>Eukaryota</taxon>
        <taxon>Viridiplantae</taxon>
        <taxon>Streptophyta</taxon>
        <taxon>Embryophyta</taxon>
        <taxon>Tracheophyta</taxon>
        <taxon>Spermatophyta</taxon>
        <taxon>Magnoliopsida</taxon>
        <taxon>eudicotyledons</taxon>
        <taxon>Gunneridae</taxon>
        <taxon>Pentapetalae</taxon>
        <taxon>asterids</taxon>
        <taxon>campanulids</taxon>
        <taxon>Escalloniales</taxon>
        <taxon>Escalloniaceae</taxon>
        <taxon>Escallonia</taxon>
    </lineage>
</organism>
<dbReference type="GO" id="GO:0004190">
    <property type="term" value="F:aspartic-type endopeptidase activity"/>
    <property type="evidence" value="ECO:0007669"/>
    <property type="project" value="InterPro"/>
</dbReference>
<evidence type="ECO:0000259" key="2">
    <source>
        <dbReference type="PROSITE" id="PS50013"/>
    </source>
</evidence>
<dbReference type="InterPro" id="IPR023780">
    <property type="entry name" value="Chromo_domain"/>
</dbReference>
<feature type="compositionally biased region" description="Low complexity" evidence="1">
    <location>
        <begin position="556"/>
        <end position="567"/>
    </location>
</feature>
<dbReference type="AlphaFoldDB" id="A0AA88VA82"/>
<feature type="region of interest" description="Disordered" evidence="1">
    <location>
        <begin position="524"/>
        <end position="584"/>
    </location>
</feature>
<dbReference type="CDD" id="cd05483">
    <property type="entry name" value="retropepsin_like_bacteria"/>
    <property type="match status" value="1"/>
</dbReference>
<reference evidence="3" key="1">
    <citation type="submission" date="2022-12" db="EMBL/GenBank/DDBJ databases">
        <title>Draft genome assemblies for two species of Escallonia (Escalloniales).</title>
        <authorList>
            <person name="Chanderbali A."/>
            <person name="Dervinis C."/>
            <person name="Anghel I."/>
            <person name="Soltis D."/>
            <person name="Soltis P."/>
            <person name="Zapata F."/>
        </authorList>
    </citation>
    <scope>NUCLEOTIDE SEQUENCE</scope>
    <source>
        <strain evidence="3">UCBG64.0493</strain>
        <tissue evidence="3">Leaf</tissue>
    </source>
</reference>
<evidence type="ECO:0000256" key="1">
    <source>
        <dbReference type="SAM" id="MobiDB-lite"/>
    </source>
</evidence>
<keyword evidence="4" id="KW-1185">Reference proteome</keyword>
<name>A0AA88VA82_9ASTE</name>
<dbReference type="PANTHER" id="PTHR12917">
    <property type="entry name" value="ASPARTYL PROTEASE DDI-RELATED"/>
    <property type="match status" value="1"/>
</dbReference>
<feature type="region of interest" description="Disordered" evidence="1">
    <location>
        <begin position="89"/>
        <end position="110"/>
    </location>
</feature>